<sequence>MQKQFNNYFRDLKTNHSLNNHSFDENEKDLAITESEEIKIKTQCYSLHECSLTCISPKELKIGDSESIYTEGGIPSIEASLPKDESKHKKVELQVSNEEHAQHLEHTFREIASLVTGKCINPETKRPYTISMTEQPMRNIHFSFNPNRNAKQQAFDVIHQLKQSNNISIQPVQMRVQ</sequence>
<dbReference type="PANTHER" id="PTHR10927:SF1">
    <property type="entry name" value="RIBOSOME MATURATION PROTEIN SBDS"/>
    <property type="match status" value="1"/>
</dbReference>
<reference evidence="3" key="1">
    <citation type="submission" date="2021-02" db="EMBL/GenBank/DDBJ databases">
        <authorList>
            <person name="Nowell W R."/>
        </authorList>
    </citation>
    <scope>NUCLEOTIDE SEQUENCE</scope>
</reference>
<dbReference type="PANTHER" id="PTHR10927">
    <property type="entry name" value="RIBOSOME MATURATION PROTEIN SBDS"/>
    <property type="match status" value="1"/>
</dbReference>
<dbReference type="SUPFAM" id="SSF109728">
    <property type="entry name" value="Hypothetical protein AF0491, middle domain"/>
    <property type="match status" value="1"/>
</dbReference>
<dbReference type="Pfam" id="PF09377">
    <property type="entry name" value="SBDS_domain_II"/>
    <property type="match status" value="1"/>
</dbReference>
<evidence type="ECO:0000256" key="1">
    <source>
        <dbReference type="ARBA" id="ARBA00007433"/>
    </source>
</evidence>
<dbReference type="EMBL" id="CAJNOL010002306">
    <property type="protein sequence ID" value="CAF1486770.1"/>
    <property type="molecule type" value="Genomic_DNA"/>
</dbReference>
<comment type="caution">
    <text evidence="3">The sequence shown here is derived from an EMBL/GenBank/DDBJ whole genome shotgun (WGS) entry which is preliminary data.</text>
</comment>
<keyword evidence="6" id="KW-1185">Reference proteome</keyword>
<dbReference type="InterPro" id="IPR039100">
    <property type="entry name" value="Sdo1/SBDS-like"/>
</dbReference>
<evidence type="ECO:0000313" key="3">
    <source>
        <dbReference type="EMBL" id="CAF1210295.1"/>
    </source>
</evidence>
<evidence type="ECO:0000259" key="2">
    <source>
        <dbReference type="Pfam" id="PF09377"/>
    </source>
</evidence>
<name>A0A814X359_9BILA</name>
<dbReference type="Gene3D" id="1.10.10.900">
    <property type="entry name" value="SBDS protein C-terminal domain, subdomain 1"/>
    <property type="match status" value="1"/>
</dbReference>
<protein>
    <recommendedName>
        <fullName evidence="2">Ribosome maturation protein SDO1/SBDS central domain-containing protein</fullName>
    </recommendedName>
</protein>
<dbReference type="Proteomes" id="UP000663854">
    <property type="component" value="Unassembled WGS sequence"/>
</dbReference>
<proteinExistence type="inferred from homology"/>
<accession>A0A814X359</accession>
<dbReference type="InterPro" id="IPR018978">
    <property type="entry name" value="SDO1/SBDS_central"/>
</dbReference>
<evidence type="ECO:0000313" key="6">
    <source>
        <dbReference type="Proteomes" id="UP000663870"/>
    </source>
</evidence>
<comment type="similarity">
    <text evidence="1">Belongs to the SDO1/SBDS family.</text>
</comment>
<organism evidence="3 5">
    <name type="scientific">Rotaria sordida</name>
    <dbReference type="NCBI Taxonomy" id="392033"/>
    <lineage>
        <taxon>Eukaryota</taxon>
        <taxon>Metazoa</taxon>
        <taxon>Spiralia</taxon>
        <taxon>Gnathifera</taxon>
        <taxon>Rotifera</taxon>
        <taxon>Eurotatoria</taxon>
        <taxon>Bdelloidea</taxon>
        <taxon>Philodinida</taxon>
        <taxon>Philodinidae</taxon>
        <taxon>Rotaria</taxon>
    </lineage>
</organism>
<gene>
    <name evidence="4" type="ORF">JXQ802_LOCUS39623</name>
    <name evidence="3" type="ORF">PYM288_LOCUS25340</name>
</gene>
<dbReference type="EMBL" id="CAJNOH010001373">
    <property type="protein sequence ID" value="CAF1210295.1"/>
    <property type="molecule type" value="Genomic_DNA"/>
</dbReference>
<dbReference type="AlphaFoldDB" id="A0A814X359"/>
<evidence type="ECO:0000313" key="5">
    <source>
        <dbReference type="Proteomes" id="UP000663854"/>
    </source>
</evidence>
<feature type="domain" description="Ribosome maturation protein SDO1/SBDS central" evidence="2">
    <location>
        <begin position="109"/>
        <end position="169"/>
    </location>
</feature>
<dbReference type="Proteomes" id="UP000663870">
    <property type="component" value="Unassembled WGS sequence"/>
</dbReference>
<dbReference type="GO" id="GO:0042254">
    <property type="term" value="P:ribosome biogenesis"/>
    <property type="evidence" value="ECO:0007669"/>
    <property type="project" value="InterPro"/>
</dbReference>
<dbReference type="InterPro" id="IPR037188">
    <property type="entry name" value="Sdo1/SBDS_central_sf"/>
</dbReference>
<evidence type="ECO:0000313" key="4">
    <source>
        <dbReference type="EMBL" id="CAF1486770.1"/>
    </source>
</evidence>